<gene>
    <name evidence="2" type="ORF">DC20_00555</name>
</gene>
<evidence type="ECO:0000259" key="1">
    <source>
        <dbReference type="Pfam" id="PF13568"/>
    </source>
</evidence>
<keyword evidence="3" id="KW-1185">Reference proteome</keyword>
<dbReference type="InterPro" id="IPR025665">
    <property type="entry name" value="Beta-barrel_OMP_2"/>
</dbReference>
<accession>A0A0P0CLN9</accession>
<dbReference type="Pfam" id="PF13568">
    <property type="entry name" value="OMP_b-brl_2"/>
    <property type="match status" value="1"/>
</dbReference>
<protein>
    <recommendedName>
        <fullName evidence="1">Outer membrane protein beta-barrel domain-containing protein</fullName>
    </recommendedName>
</protein>
<evidence type="ECO:0000313" key="2">
    <source>
        <dbReference type="EMBL" id="ALI97753.1"/>
    </source>
</evidence>
<reference evidence="2 3" key="1">
    <citation type="submission" date="2015-08" db="EMBL/GenBank/DDBJ databases">
        <title>Complete genome sequence of Rufibacter tibetensis strain 1351t, a radiation-resistant bacterium from tibet plateau.</title>
        <authorList>
            <person name="Dai J."/>
        </authorList>
    </citation>
    <scope>NUCLEOTIDE SEQUENCE [LARGE SCALE GENOMIC DNA]</scope>
    <source>
        <strain evidence="2 3">1351</strain>
    </source>
</reference>
<dbReference type="Proteomes" id="UP000061382">
    <property type="component" value="Chromosome"/>
</dbReference>
<organism evidence="2 3">
    <name type="scientific">Rufibacter tibetensis</name>
    <dbReference type="NCBI Taxonomy" id="512763"/>
    <lineage>
        <taxon>Bacteria</taxon>
        <taxon>Pseudomonadati</taxon>
        <taxon>Bacteroidota</taxon>
        <taxon>Cytophagia</taxon>
        <taxon>Cytophagales</taxon>
        <taxon>Hymenobacteraceae</taxon>
        <taxon>Rufibacter</taxon>
    </lineage>
</organism>
<dbReference type="InterPro" id="IPR011250">
    <property type="entry name" value="OMP/PagP_B-barrel"/>
</dbReference>
<dbReference type="SUPFAM" id="SSF56925">
    <property type="entry name" value="OMPA-like"/>
    <property type="match status" value="1"/>
</dbReference>
<evidence type="ECO:0000313" key="3">
    <source>
        <dbReference type="Proteomes" id="UP000061382"/>
    </source>
</evidence>
<proteinExistence type="predicted"/>
<feature type="domain" description="Outer membrane protein beta-barrel" evidence="1">
    <location>
        <begin position="2"/>
        <end position="143"/>
    </location>
</feature>
<dbReference type="PATRIC" id="fig|512763.3.peg.119"/>
<dbReference type="AlphaFoldDB" id="A0A0P0CLN9"/>
<sequence>MNLGIKGGLNLYSISNSNYNTKEHFNAGLLSHFHLSDRVGLQPEIMFSGQGGKLNNSSNPRLNLSYINVPVLLQYMYNNGFRLQAGPQIGYLVSANSKNDGVSTDVKSGFNSLDFGISAGVSYVFVQTGIGLDARYNHGISNINENNANRSTNRGFQLGVFYMFKHN</sequence>
<dbReference type="EMBL" id="CP012643">
    <property type="protein sequence ID" value="ALI97753.1"/>
    <property type="molecule type" value="Genomic_DNA"/>
</dbReference>
<dbReference type="STRING" id="512763.DC20_00555"/>
<name>A0A0P0CLN9_9BACT</name>
<dbReference type="KEGG" id="rti:DC20_00555"/>